<comment type="function">
    <text evidence="5">RNA helicase.</text>
</comment>
<gene>
    <name evidence="9" type="ORF">ALC53_06085</name>
</gene>
<evidence type="ECO:0000256" key="1">
    <source>
        <dbReference type="ARBA" id="ARBA00022741"/>
    </source>
</evidence>
<proteinExistence type="inferred from homology"/>
<protein>
    <recommendedName>
        <fullName evidence="5">ATP-dependent RNA helicase</fullName>
        <ecNumber evidence="5">3.6.4.13</ecNumber>
    </recommendedName>
</protein>
<reference evidence="9 10" key="1">
    <citation type="submission" date="2015-09" db="EMBL/GenBank/DDBJ databases">
        <title>Atta colombica WGS genome.</title>
        <authorList>
            <person name="Nygaard S."/>
            <person name="Hu H."/>
            <person name="Boomsma J."/>
            <person name="Zhang G."/>
        </authorList>
    </citation>
    <scope>NUCLEOTIDE SEQUENCE [LARGE SCALE GENOMIC DNA]</scope>
    <source>
        <strain evidence="9">Treedump-2</strain>
        <tissue evidence="9">Whole body</tissue>
    </source>
</reference>
<dbReference type="CDD" id="cd17956">
    <property type="entry name" value="DEADc_DDX51"/>
    <property type="match status" value="1"/>
</dbReference>
<evidence type="ECO:0000313" key="10">
    <source>
        <dbReference type="Proteomes" id="UP000078540"/>
    </source>
</evidence>
<dbReference type="SMART" id="SM00487">
    <property type="entry name" value="DEXDc"/>
    <property type="match status" value="1"/>
</dbReference>
<comment type="catalytic activity">
    <reaction evidence="5">
        <text>ATP + H2O = ADP + phosphate + H(+)</text>
        <dbReference type="Rhea" id="RHEA:13065"/>
        <dbReference type="ChEBI" id="CHEBI:15377"/>
        <dbReference type="ChEBI" id="CHEBI:15378"/>
        <dbReference type="ChEBI" id="CHEBI:30616"/>
        <dbReference type="ChEBI" id="CHEBI:43474"/>
        <dbReference type="ChEBI" id="CHEBI:456216"/>
        <dbReference type="EC" id="3.6.4.13"/>
    </reaction>
</comment>
<dbReference type="SUPFAM" id="SSF52540">
    <property type="entry name" value="P-loop containing nucleoside triphosphate hydrolases"/>
    <property type="match status" value="1"/>
</dbReference>
<dbReference type="Proteomes" id="UP000078540">
    <property type="component" value="Unassembled WGS sequence"/>
</dbReference>
<keyword evidence="2 5" id="KW-0378">Hydrolase</keyword>
<organism evidence="9 10">
    <name type="scientific">Atta colombica</name>
    <dbReference type="NCBI Taxonomy" id="520822"/>
    <lineage>
        <taxon>Eukaryota</taxon>
        <taxon>Metazoa</taxon>
        <taxon>Ecdysozoa</taxon>
        <taxon>Arthropoda</taxon>
        <taxon>Hexapoda</taxon>
        <taxon>Insecta</taxon>
        <taxon>Pterygota</taxon>
        <taxon>Neoptera</taxon>
        <taxon>Endopterygota</taxon>
        <taxon>Hymenoptera</taxon>
        <taxon>Apocrita</taxon>
        <taxon>Aculeata</taxon>
        <taxon>Formicoidea</taxon>
        <taxon>Formicidae</taxon>
        <taxon>Myrmicinae</taxon>
        <taxon>Atta</taxon>
    </lineage>
</organism>
<dbReference type="PANTHER" id="PTHR24031">
    <property type="entry name" value="RNA HELICASE"/>
    <property type="match status" value="1"/>
</dbReference>
<dbReference type="Gene3D" id="3.40.50.300">
    <property type="entry name" value="P-loop containing nucleotide triphosphate hydrolases"/>
    <property type="match status" value="2"/>
</dbReference>
<comment type="similarity">
    <text evidence="5">Belongs to the DEAD box helicase family.</text>
</comment>
<dbReference type="GO" id="GO:0003723">
    <property type="term" value="F:RNA binding"/>
    <property type="evidence" value="ECO:0007669"/>
    <property type="project" value="UniProtKB-UniRule"/>
</dbReference>
<evidence type="ECO:0000256" key="6">
    <source>
        <dbReference type="SAM" id="MobiDB-lite"/>
    </source>
</evidence>
<dbReference type="EC" id="3.6.4.13" evidence="5"/>
<keyword evidence="3 5" id="KW-0067">ATP-binding</keyword>
<accession>A0A195BGQ4</accession>
<keyword evidence="4 5" id="KW-0694">RNA-binding</keyword>
<dbReference type="PROSITE" id="PS51192">
    <property type="entry name" value="HELICASE_ATP_BIND_1"/>
    <property type="match status" value="1"/>
</dbReference>
<keyword evidence="10" id="KW-1185">Reference proteome</keyword>
<dbReference type="InterPro" id="IPR027417">
    <property type="entry name" value="P-loop_NTPase"/>
</dbReference>
<evidence type="ECO:0000256" key="5">
    <source>
        <dbReference type="RuleBase" id="RU365068"/>
    </source>
</evidence>
<evidence type="ECO:0000259" key="7">
    <source>
        <dbReference type="PROSITE" id="PS51192"/>
    </source>
</evidence>
<dbReference type="SMART" id="SM00490">
    <property type="entry name" value="HELICc"/>
    <property type="match status" value="1"/>
</dbReference>
<evidence type="ECO:0000256" key="3">
    <source>
        <dbReference type="ARBA" id="ARBA00022840"/>
    </source>
</evidence>
<feature type="domain" description="Helicase ATP-binding" evidence="7">
    <location>
        <begin position="354"/>
        <end position="545"/>
    </location>
</feature>
<feature type="domain" description="Helicase C-terminal" evidence="8">
    <location>
        <begin position="590"/>
        <end position="747"/>
    </location>
</feature>
<dbReference type="PROSITE" id="PS51194">
    <property type="entry name" value="HELICASE_CTER"/>
    <property type="match status" value="1"/>
</dbReference>
<dbReference type="EMBL" id="KQ976490">
    <property type="protein sequence ID" value="KYM83354.1"/>
    <property type="molecule type" value="Genomic_DNA"/>
</dbReference>
<sequence>MICLDVVGRRDSALLLLMRHRTSGIAESRRRPRRGIGGMWGTTVVYLMLQPCRAAPFIWNGGDGSSVYAGSSRRRGATVHKSDPLIIQTSSSPVEHRSVIITSCSCSIINFIVYCTCDKLYLEKMSLFVINRYEDESKKEVENKTNHFSELLKRIEERKRQRAAVNNKSTLNKDENNLEEPKKKKKKKLLEAEKSNDLHTEDKIVSSEKIDEHTIEIAKVSTKKKKKKDIKDIDKFDSIATDNNIDLEEKDKNLAEENNDDKDTTNKETSLQSNFIILGAKSRKKQREVKRVLPDWLAHPEIISADLNSGPPLEELESVLETKLIEILRANGIIKLFPVQSNIIKWLHQCNIDRKMGWWPRDTCVSAPTGSGKTLAYVLPIVQELQTRFVPQIRCLVVLPVQELAAQIHKVMVTYTSHTDLKVGLLSGASSFEQEQKSIIKKTERGKYLSTVDIIIATPGRLLDHILKTPGFSLDYLKFLVIDEADRTAEWLQYLPEPHSRPPVLTLGNMRSSKIIPAQKLLFSATLSQDPEKLSRLGLFQPKLFTTVVTDKDTDINLDKVAGDFVGRYTSPGELTELAVECPPSYKPIVLYQLLTRHDIIPKTLVFTNSGQHAHRLALLMQLFLSERNVVVGELSAQLVSKQREGILGKFANGKIHVLISSDALARGLDILDVQLVVSYDLPKHIKGYIHRAGRTGRAGKPGTAVSILTANQVGIFKQMLSGAHKVVPNIEQMNLHAIANAVNYEGQLAKLTEILEKEKNESLERTKATKRRRVANMTKNKSAE</sequence>
<dbReference type="Pfam" id="PF00271">
    <property type="entry name" value="Helicase_C"/>
    <property type="match status" value="1"/>
</dbReference>
<dbReference type="STRING" id="520822.A0A195BGQ4"/>
<dbReference type="InterPro" id="IPR011545">
    <property type="entry name" value="DEAD/DEAH_box_helicase_dom"/>
</dbReference>
<evidence type="ECO:0000313" key="9">
    <source>
        <dbReference type="EMBL" id="KYM83354.1"/>
    </source>
</evidence>
<evidence type="ECO:0000256" key="2">
    <source>
        <dbReference type="ARBA" id="ARBA00022801"/>
    </source>
</evidence>
<dbReference type="Pfam" id="PF00270">
    <property type="entry name" value="DEAD"/>
    <property type="match status" value="1"/>
</dbReference>
<evidence type="ECO:0000259" key="8">
    <source>
        <dbReference type="PROSITE" id="PS51194"/>
    </source>
</evidence>
<dbReference type="GO" id="GO:0003724">
    <property type="term" value="F:RNA helicase activity"/>
    <property type="evidence" value="ECO:0007669"/>
    <property type="project" value="UniProtKB-EC"/>
</dbReference>
<keyword evidence="5 9" id="KW-0347">Helicase</keyword>
<dbReference type="CDD" id="cd18787">
    <property type="entry name" value="SF2_C_DEAD"/>
    <property type="match status" value="1"/>
</dbReference>
<dbReference type="GO" id="GO:0005524">
    <property type="term" value="F:ATP binding"/>
    <property type="evidence" value="ECO:0007669"/>
    <property type="project" value="UniProtKB-UniRule"/>
</dbReference>
<feature type="region of interest" description="Disordered" evidence="6">
    <location>
        <begin position="762"/>
        <end position="785"/>
    </location>
</feature>
<evidence type="ECO:0000256" key="4">
    <source>
        <dbReference type="ARBA" id="ARBA00022884"/>
    </source>
</evidence>
<dbReference type="InterPro" id="IPR001650">
    <property type="entry name" value="Helicase_C-like"/>
</dbReference>
<dbReference type="GO" id="GO:0016787">
    <property type="term" value="F:hydrolase activity"/>
    <property type="evidence" value="ECO:0007669"/>
    <property type="project" value="UniProtKB-KW"/>
</dbReference>
<dbReference type="InterPro" id="IPR014001">
    <property type="entry name" value="Helicase_ATP-bd"/>
</dbReference>
<dbReference type="AlphaFoldDB" id="A0A195BGQ4"/>
<comment type="domain">
    <text evidence="5">The Q motif is unique to and characteristic of the DEAD box family of RNA helicases and controls ATP binding and hydrolysis.</text>
</comment>
<keyword evidence="1 5" id="KW-0547">Nucleotide-binding</keyword>
<feature type="compositionally biased region" description="Basic and acidic residues" evidence="6">
    <location>
        <begin position="171"/>
        <end position="182"/>
    </location>
</feature>
<feature type="region of interest" description="Disordered" evidence="6">
    <location>
        <begin position="161"/>
        <end position="195"/>
    </location>
</feature>
<name>A0A195BGQ4_9HYME</name>